<accession>A0ABX1JSH3</accession>
<evidence type="ECO:0000256" key="1">
    <source>
        <dbReference type="SAM" id="MobiDB-lite"/>
    </source>
</evidence>
<sequence length="47" mass="5271">NEHADKYPTLRTSYGMPSEGTWQEGDRRIDCFVIVDGGNKLKDSLIG</sequence>
<dbReference type="EMBL" id="JAAZSR010000351">
    <property type="protein sequence ID" value="NKX51933.1"/>
    <property type="molecule type" value="Genomic_DNA"/>
</dbReference>
<dbReference type="Proteomes" id="UP000523795">
    <property type="component" value="Unassembled WGS sequence"/>
</dbReference>
<name>A0ABX1JSH3_9MICC</name>
<evidence type="ECO:0000313" key="3">
    <source>
        <dbReference type="Proteomes" id="UP000523795"/>
    </source>
</evidence>
<feature type="region of interest" description="Disordered" evidence="1">
    <location>
        <begin position="1"/>
        <end position="21"/>
    </location>
</feature>
<keyword evidence="3" id="KW-1185">Reference proteome</keyword>
<organism evidence="2 3">
    <name type="scientific">Arthrobacter deserti</name>
    <dbReference type="NCBI Taxonomy" id="1742687"/>
    <lineage>
        <taxon>Bacteria</taxon>
        <taxon>Bacillati</taxon>
        <taxon>Actinomycetota</taxon>
        <taxon>Actinomycetes</taxon>
        <taxon>Micrococcales</taxon>
        <taxon>Micrococcaceae</taxon>
        <taxon>Arthrobacter</taxon>
    </lineage>
</organism>
<reference evidence="2 3" key="1">
    <citation type="submission" date="2020-04" db="EMBL/GenBank/DDBJ databases">
        <authorList>
            <person name="Liu S."/>
        </authorList>
    </citation>
    <scope>NUCLEOTIDE SEQUENCE [LARGE SCALE GENOMIC DNA]</scope>
    <source>
        <strain evidence="2 3">CGMCC 1.15091</strain>
    </source>
</reference>
<comment type="caution">
    <text evidence="2">The sequence shown here is derived from an EMBL/GenBank/DDBJ whole genome shotgun (WGS) entry which is preliminary data.</text>
</comment>
<proteinExistence type="predicted"/>
<gene>
    <name evidence="2" type="ORF">HER39_15445</name>
</gene>
<protein>
    <recommendedName>
        <fullName evidence="4">Septum formation-related domain-containing protein</fullName>
    </recommendedName>
</protein>
<evidence type="ECO:0000313" key="2">
    <source>
        <dbReference type="EMBL" id="NKX51933.1"/>
    </source>
</evidence>
<feature type="non-terminal residue" evidence="2">
    <location>
        <position position="1"/>
    </location>
</feature>
<evidence type="ECO:0008006" key="4">
    <source>
        <dbReference type="Google" id="ProtNLM"/>
    </source>
</evidence>